<name>A0A644V5V3_9ZZZZ</name>
<feature type="domain" description="PEGA" evidence="2">
    <location>
        <begin position="280"/>
        <end position="355"/>
    </location>
</feature>
<feature type="transmembrane region" description="Helical" evidence="1">
    <location>
        <begin position="441"/>
        <end position="459"/>
    </location>
</feature>
<feature type="domain" description="PEGA" evidence="2">
    <location>
        <begin position="209"/>
        <end position="275"/>
    </location>
</feature>
<organism evidence="3">
    <name type="scientific">bioreactor metagenome</name>
    <dbReference type="NCBI Taxonomy" id="1076179"/>
    <lineage>
        <taxon>unclassified sequences</taxon>
        <taxon>metagenomes</taxon>
        <taxon>ecological metagenomes</taxon>
    </lineage>
</organism>
<dbReference type="PANTHER" id="PTHR36194:SF1">
    <property type="entry name" value="S-LAYER-LIKE PROTEIN"/>
    <property type="match status" value="1"/>
</dbReference>
<dbReference type="InterPro" id="IPR013784">
    <property type="entry name" value="Carb-bd-like_fold"/>
</dbReference>
<feature type="domain" description="PEGA" evidence="2">
    <location>
        <begin position="363"/>
        <end position="430"/>
    </location>
</feature>
<dbReference type="Gene3D" id="2.60.40.1120">
    <property type="entry name" value="Carboxypeptidase-like, regulatory domain"/>
    <property type="match status" value="1"/>
</dbReference>
<evidence type="ECO:0000313" key="3">
    <source>
        <dbReference type="EMBL" id="MPL86425.1"/>
    </source>
</evidence>
<proteinExistence type="predicted"/>
<evidence type="ECO:0000259" key="2">
    <source>
        <dbReference type="Pfam" id="PF08308"/>
    </source>
</evidence>
<sequence length="462" mass="48262">MMHLCCFVPQNLISNQRFFSNHSVVLSMKQSILTVLVVLAAFSLLCLPALAIEIGSDTAAIYVTSSPSGATATDSGTGKTITTPGTFTIYTTGTPVDHYITVSKPGYYDYHYDAGSVFTVGDYVTVNALLVPIPTNGYLSVSSSPSGAIVYIDGVYKGVSPLTVTLAAGQHSINMVMSGYNSWSGSTTVNAGQTTSVSATLNPSVTYGYLSVSSSPSNADVYINGVYKGDTSFTIGLNPGTYQVTVKKSGYTSYSTTVAVNTGMTTSVSASLQPSANAYVQIASYPSGAAVYIDGSYVGNTQYSTASNPNYLNAGPFTPGTSHTLLFSLDGYNTYSTSFILSSGETRTISATLVPVTPVITTATLQISSDPSGADVYVDNVFRGVTPVNLNDISAGTHTVLLQNTGYDDWSQSISFSAGQTVERTVVMSQKVVPTPTSTPAPFLGILAGLGVCGIVMALRRR</sequence>
<dbReference type="SUPFAM" id="SSF49452">
    <property type="entry name" value="Starch-binding domain-like"/>
    <property type="match status" value="1"/>
</dbReference>
<protein>
    <recommendedName>
        <fullName evidence="2">PEGA domain-containing protein</fullName>
    </recommendedName>
</protein>
<feature type="domain" description="PEGA" evidence="2">
    <location>
        <begin position="138"/>
        <end position="203"/>
    </location>
</feature>
<keyword evidence="1" id="KW-0812">Transmembrane</keyword>
<keyword evidence="1" id="KW-1133">Transmembrane helix</keyword>
<reference evidence="3" key="1">
    <citation type="submission" date="2019-08" db="EMBL/GenBank/DDBJ databases">
        <authorList>
            <person name="Kucharzyk K."/>
            <person name="Murdoch R.W."/>
            <person name="Higgins S."/>
            <person name="Loffler F."/>
        </authorList>
    </citation>
    <scope>NUCLEOTIDE SEQUENCE</scope>
</reference>
<comment type="caution">
    <text evidence="3">The sequence shown here is derived from an EMBL/GenBank/DDBJ whole genome shotgun (WGS) entry which is preliminary data.</text>
</comment>
<evidence type="ECO:0000256" key="1">
    <source>
        <dbReference type="SAM" id="Phobius"/>
    </source>
</evidence>
<dbReference type="AlphaFoldDB" id="A0A644V5V3"/>
<dbReference type="EMBL" id="VSSQ01000222">
    <property type="protein sequence ID" value="MPL86425.1"/>
    <property type="molecule type" value="Genomic_DNA"/>
</dbReference>
<accession>A0A644V5V3</accession>
<dbReference type="GO" id="GO:0030246">
    <property type="term" value="F:carbohydrate binding"/>
    <property type="evidence" value="ECO:0007669"/>
    <property type="project" value="InterPro"/>
</dbReference>
<gene>
    <name evidence="3" type="ORF">SDC9_32405</name>
</gene>
<dbReference type="PANTHER" id="PTHR36194">
    <property type="entry name" value="S-LAYER-LIKE PROTEIN"/>
    <property type="match status" value="1"/>
</dbReference>
<dbReference type="Pfam" id="PF08308">
    <property type="entry name" value="PEGA"/>
    <property type="match status" value="4"/>
</dbReference>
<dbReference type="InterPro" id="IPR013229">
    <property type="entry name" value="PEGA"/>
</dbReference>
<keyword evidence="1" id="KW-0472">Membrane</keyword>